<feature type="transmembrane region" description="Helical" evidence="7">
    <location>
        <begin position="489"/>
        <end position="512"/>
    </location>
</feature>
<dbReference type="InterPro" id="IPR003838">
    <property type="entry name" value="ABC3_permease_C"/>
</dbReference>
<dbReference type="InterPro" id="IPR025857">
    <property type="entry name" value="MacB_PCD"/>
</dbReference>
<feature type="domain" description="ABC3 transporter permease C-terminal" evidence="8">
    <location>
        <begin position="720"/>
        <end position="834"/>
    </location>
</feature>
<comment type="similarity">
    <text evidence="6">Belongs to the ABC-4 integral membrane protein family.</text>
</comment>
<dbReference type="AlphaFoldDB" id="A0A3N0GWX3"/>
<comment type="caution">
    <text evidence="10">The sequence shown here is derived from an EMBL/GenBank/DDBJ whole genome shotgun (WGS) entry which is preliminary data.</text>
</comment>
<dbReference type="RefSeq" id="WP_123221314.1">
    <property type="nucleotide sequence ID" value="NZ_RJSF01000005.1"/>
</dbReference>
<dbReference type="EMBL" id="RJSF01000005">
    <property type="protein sequence ID" value="RNM16975.1"/>
    <property type="molecule type" value="Genomic_DNA"/>
</dbReference>
<evidence type="ECO:0000256" key="1">
    <source>
        <dbReference type="ARBA" id="ARBA00004651"/>
    </source>
</evidence>
<sequence length="843" mass="86044">MLKVSLRNLFVNKLRLFLTVAAVTVGVAFVSGTFVLSDTMGKAFDQLYAGLTSGQDVIVRAKAPYEIDVTTGGTQRPLDESIVARVAGVPGVVVAQGDVAGYALVLDKAGKPIQPGGAPTIGGTASGDDRLAGDFSYRSGHKPSGPQEMALDAATAKKAGFGLGDHVDVVYQGGRRTFTLVGTIGFGKTDSILGATFAGFDLPTAQVITGKEGKVDNVAVKGEAGIGAAELRDRIAAVLPDGVEVLTAEQVASEGSASVRDAMGIFTKVLLVFAGVSLLVGSFVIWNTFNVLVAQRRREVALLRAVGASRHQVLGGVLAEAALIGLASGVIGLFAGVGLAAGIRSLMKLVGAEIPTTTPALETRTVVAALAVGLGVTMVAAIAPAWSATRVSPMEALRDAATSSSVIGRLRSTAGWVLVGAGALGLVACAWVGNVPWWTTFATLAAFAGLVTAGPLLAGGTARLADHGRRGSGWRMAARNIARNARRSAATALALTIGLTVVVAVAVTAASMRSSITAAVNDGNRSDLILQPAGMGVGMPASVAAAMRERSDLGAVVAFRESGARVNGRNAFVTGMDTAGLSDVIDLGIESGGLEGLDHGSILVSDKKAEDLGVGVGDTLTVTYPETGAVRMRVAGTFSKGFLINATYVMGMADYAPNVTSKLDAAVMLSNAPRVDPAQTKAAVKKALAAYPNVKVSDPAELTKDARHSVDQMLGLVTALLLLAVIVAILGIVNTLVLSVVERTRELGLLRAVGATRRQVRTVVRRESVLMSMLGAVTGLALGTGAGVALSRALADEGISRVTVPVTTLLVYLVVAAGVGVLAAIGPARRASRVDVLQAITTE</sequence>
<dbReference type="Pfam" id="PF12704">
    <property type="entry name" value="MacB_PCD"/>
    <property type="match status" value="2"/>
</dbReference>
<keyword evidence="2" id="KW-1003">Cell membrane</keyword>
<keyword evidence="3 7" id="KW-0812">Transmembrane</keyword>
<feature type="transmembrane region" description="Helical" evidence="7">
    <location>
        <begin position="413"/>
        <end position="433"/>
    </location>
</feature>
<evidence type="ECO:0000256" key="6">
    <source>
        <dbReference type="ARBA" id="ARBA00038076"/>
    </source>
</evidence>
<dbReference type="InterPro" id="IPR050250">
    <property type="entry name" value="Macrolide_Exporter_MacB"/>
</dbReference>
<evidence type="ECO:0000259" key="9">
    <source>
        <dbReference type="Pfam" id="PF12704"/>
    </source>
</evidence>
<dbReference type="PANTHER" id="PTHR30572:SF4">
    <property type="entry name" value="ABC TRANSPORTER PERMEASE YTRF"/>
    <property type="match status" value="1"/>
</dbReference>
<evidence type="ECO:0000313" key="11">
    <source>
        <dbReference type="Proteomes" id="UP000279994"/>
    </source>
</evidence>
<feature type="transmembrane region" description="Helical" evidence="7">
    <location>
        <begin position="713"/>
        <end position="741"/>
    </location>
</feature>
<reference evidence="10 11" key="1">
    <citation type="submission" date="2018-11" db="EMBL/GenBank/DDBJ databases">
        <authorList>
            <person name="Li F."/>
        </authorList>
    </citation>
    <scope>NUCLEOTIDE SEQUENCE [LARGE SCALE GENOMIC DNA]</scope>
    <source>
        <strain evidence="10 11">Gsoil 818</strain>
    </source>
</reference>
<feature type="transmembrane region" description="Helical" evidence="7">
    <location>
        <begin position="366"/>
        <end position="388"/>
    </location>
</feature>
<accession>A0A3N0GWX3</accession>
<feature type="transmembrane region" description="Helical" evidence="7">
    <location>
        <begin position="313"/>
        <end position="346"/>
    </location>
</feature>
<feature type="domain" description="MacB-like periplasmic core" evidence="9">
    <location>
        <begin position="488"/>
        <end position="686"/>
    </location>
</feature>
<keyword evidence="5 7" id="KW-0472">Membrane</keyword>
<evidence type="ECO:0000256" key="7">
    <source>
        <dbReference type="SAM" id="Phobius"/>
    </source>
</evidence>
<evidence type="ECO:0000256" key="4">
    <source>
        <dbReference type="ARBA" id="ARBA00022989"/>
    </source>
</evidence>
<feature type="domain" description="MacB-like periplasmic core" evidence="9">
    <location>
        <begin position="17"/>
        <end position="237"/>
    </location>
</feature>
<keyword evidence="4 7" id="KW-1133">Transmembrane helix</keyword>
<dbReference type="GO" id="GO:0022857">
    <property type="term" value="F:transmembrane transporter activity"/>
    <property type="evidence" value="ECO:0007669"/>
    <property type="project" value="TreeGrafter"/>
</dbReference>
<evidence type="ECO:0000256" key="3">
    <source>
        <dbReference type="ARBA" id="ARBA00022692"/>
    </source>
</evidence>
<gene>
    <name evidence="10" type="ORF">EFL26_02490</name>
</gene>
<organism evidence="10 11">
    <name type="scientific">Nocardioides pocheonensis</name>
    <dbReference type="NCBI Taxonomy" id="661485"/>
    <lineage>
        <taxon>Bacteria</taxon>
        <taxon>Bacillati</taxon>
        <taxon>Actinomycetota</taxon>
        <taxon>Actinomycetes</taxon>
        <taxon>Propionibacteriales</taxon>
        <taxon>Nocardioidaceae</taxon>
        <taxon>Nocardioides</taxon>
    </lineage>
</organism>
<feature type="transmembrane region" description="Helical" evidence="7">
    <location>
        <begin position="269"/>
        <end position="293"/>
    </location>
</feature>
<feature type="transmembrane region" description="Helical" evidence="7">
    <location>
        <begin position="768"/>
        <end position="790"/>
    </location>
</feature>
<dbReference type="OrthoDB" id="9780560at2"/>
<feature type="transmembrane region" description="Helical" evidence="7">
    <location>
        <begin position="802"/>
        <end position="825"/>
    </location>
</feature>
<evidence type="ECO:0000259" key="8">
    <source>
        <dbReference type="Pfam" id="PF02687"/>
    </source>
</evidence>
<evidence type="ECO:0000313" key="10">
    <source>
        <dbReference type="EMBL" id="RNM16975.1"/>
    </source>
</evidence>
<dbReference type="Pfam" id="PF02687">
    <property type="entry name" value="FtsX"/>
    <property type="match status" value="2"/>
</dbReference>
<protein>
    <submittedName>
        <fullName evidence="10">FtsX-like permease family protein</fullName>
    </submittedName>
</protein>
<proteinExistence type="inferred from homology"/>
<feature type="domain" description="ABC3 transporter permease C-terminal" evidence="8">
    <location>
        <begin position="272"/>
        <end position="393"/>
    </location>
</feature>
<name>A0A3N0GWX3_9ACTN</name>
<feature type="transmembrane region" description="Helical" evidence="7">
    <location>
        <begin position="439"/>
        <end position="460"/>
    </location>
</feature>
<comment type="subcellular location">
    <subcellularLocation>
        <location evidence="1">Cell membrane</location>
        <topology evidence="1">Multi-pass membrane protein</topology>
    </subcellularLocation>
</comment>
<dbReference type="PANTHER" id="PTHR30572">
    <property type="entry name" value="MEMBRANE COMPONENT OF TRANSPORTER-RELATED"/>
    <property type="match status" value="1"/>
</dbReference>
<dbReference type="Proteomes" id="UP000279994">
    <property type="component" value="Unassembled WGS sequence"/>
</dbReference>
<keyword evidence="11" id="KW-1185">Reference proteome</keyword>
<evidence type="ECO:0000256" key="5">
    <source>
        <dbReference type="ARBA" id="ARBA00023136"/>
    </source>
</evidence>
<dbReference type="GO" id="GO:0005886">
    <property type="term" value="C:plasma membrane"/>
    <property type="evidence" value="ECO:0007669"/>
    <property type="project" value="UniProtKB-SubCell"/>
</dbReference>
<evidence type="ECO:0000256" key="2">
    <source>
        <dbReference type="ARBA" id="ARBA00022475"/>
    </source>
</evidence>